<dbReference type="RefSeq" id="WP_400354417.1">
    <property type="nucleotide sequence ID" value="NZ_JBIXLA010000004.1"/>
</dbReference>
<evidence type="ECO:0000313" key="1">
    <source>
        <dbReference type="EMBL" id="MFJ5513336.1"/>
    </source>
</evidence>
<name>A0ABW8GYQ5_9GAMM</name>
<protein>
    <submittedName>
        <fullName evidence="1">Uncharacterized protein</fullName>
    </submittedName>
</protein>
<evidence type="ECO:0000313" key="2">
    <source>
        <dbReference type="Proteomes" id="UP001617702"/>
    </source>
</evidence>
<proteinExistence type="predicted"/>
<comment type="caution">
    <text evidence="1">The sequence shown here is derived from an EMBL/GenBank/DDBJ whole genome shotgun (WGS) entry which is preliminary data.</text>
</comment>
<gene>
    <name evidence="1" type="ORF">ACIPUH_11105</name>
</gene>
<keyword evidence="2" id="KW-1185">Reference proteome</keyword>
<sequence>MTDKTGLLVVPHFYCIFEDEGRLIYSAHFLSLLFFSGNRIRR</sequence>
<dbReference type="Proteomes" id="UP001617702">
    <property type="component" value="Unassembled WGS sequence"/>
</dbReference>
<accession>A0ABW8GYQ5</accession>
<organism evidence="1 2">
    <name type="scientific">Pectobacterium jejuense</name>
    <dbReference type="NCBI Taxonomy" id="2974022"/>
    <lineage>
        <taxon>Bacteria</taxon>
        <taxon>Pseudomonadati</taxon>
        <taxon>Pseudomonadota</taxon>
        <taxon>Gammaproteobacteria</taxon>
        <taxon>Enterobacterales</taxon>
        <taxon>Pectobacteriaceae</taxon>
        <taxon>Pectobacterium</taxon>
    </lineage>
</organism>
<reference evidence="1 2" key="1">
    <citation type="submission" date="2024-10" db="EMBL/GenBank/DDBJ databases">
        <authorList>
            <person name="Lu C.-H."/>
        </authorList>
    </citation>
    <scope>NUCLEOTIDE SEQUENCE [LARGE SCALE GENOMIC DNA]</scope>
    <source>
        <strain evidence="1 2">22LXZD03-01</strain>
    </source>
</reference>
<dbReference type="EMBL" id="JBIXLB010000004">
    <property type="protein sequence ID" value="MFJ5513336.1"/>
    <property type="molecule type" value="Genomic_DNA"/>
</dbReference>